<feature type="compositionally biased region" description="Polar residues" evidence="1">
    <location>
        <begin position="50"/>
        <end position="65"/>
    </location>
</feature>
<protein>
    <submittedName>
        <fullName evidence="2">Uncharacterized protein</fullName>
    </submittedName>
</protein>
<organism evidence="2 3">
    <name type="scientific">Cronartium quercuum f. sp. fusiforme G11</name>
    <dbReference type="NCBI Taxonomy" id="708437"/>
    <lineage>
        <taxon>Eukaryota</taxon>
        <taxon>Fungi</taxon>
        <taxon>Dikarya</taxon>
        <taxon>Basidiomycota</taxon>
        <taxon>Pucciniomycotina</taxon>
        <taxon>Pucciniomycetes</taxon>
        <taxon>Pucciniales</taxon>
        <taxon>Coleosporiaceae</taxon>
        <taxon>Cronartium</taxon>
    </lineage>
</organism>
<comment type="caution">
    <text evidence="2">The sequence shown here is derived from an EMBL/GenBank/DDBJ whole genome shotgun (WGS) entry which is preliminary data.</text>
</comment>
<proteinExistence type="predicted"/>
<accession>A0A9P6NN72</accession>
<evidence type="ECO:0000313" key="3">
    <source>
        <dbReference type="Proteomes" id="UP000886653"/>
    </source>
</evidence>
<sequence length="104" mass="11794">MSNHWTNSYLRVTWYIFWNILLKNINLYLDSYHLSPTSSPSLMAPPNHPCTCSQTRVQQTTTSLDTGDEPVKLQTAPPSPHVQNTHKSPVEDLNQPPISLPEQP</sequence>
<reference evidence="2" key="1">
    <citation type="submission" date="2013-11" db="EMBL/GenBank/DDBJ databases">
        <title>Genome sequence of the fusiform rust pathogen reveals effectors for host alternation and coevolution with pine.</title>
        <authorList>
            <consortium name="DOE Joint Genome Institute"/>
            <person name="Smith K."/>
            <person name="Pendleton A."/>
            <person name="Kubisiak T."/>
            <person name="Anderson C."/>
            <person name="Salamov A."/>
            <person name="Aerts A."/>
            <person name="Riley R."/>
            <person name="Clum A."/>
            <person name="Lindquist E."/>
            <person name="Ence D."/>
            <person name="Campbell M."/>
            <person name="Kronenberg Z."/>
            <person name="Feau N."/>
            <person name="Dhillon B."/>
            <person name="Hamelin R."/>
            <person name="Burleigh J."/>
            <person name="Smith J."/>
            <person name="Yandell M."/>
            <person name="Nelson C."/>
            <person name="Grigoriev I."/>
            <person name="Davis J."/>
        </authorList>
    </citation>
    <scope>NUCLEOTIDE SEQUENCE</scope>
    <source>
        <strain evidence="2">G11</strain>
    </source>
</reference>
<dbReference type="Proteomes" id="UP000886653">
    <property type="component" value="Unassembled WGS sequence"/>
</dbReference>
<name>A0A9P6NN72_9BASI</name>
<dbReference type="AlphaFoldDB" id="A0A9P6NN72"/>
<evidence type="ECO:0000313" key="2">
    <source>
        <dbReference type="EMBL" id="KAG0148632.1"/>
    </source>
</evidence>
<keyword evidence="3" id="KW-1185">Reference proteome</keyword>
<dbReference type="EMBL" id="MU167235">
    <property type="protein sequence ID" value="KAG0148632.1"/>
    <property type="molecule type" value="Genomic_DNA"/>
</dbReference>
<feature type="region of interest" description="Disordered" evidence="1">
    <location>
        <begin position="38"/>
        <end position="104"/>
    </location>
</feature>
<gene>
    <name evidence="2" type="ORF">CROQUDRAFT_90141</name>
</gene>
<evidence type="ECO:0000256" key="1">
    <source>
        <dbReference type="SAM" id="MobiDB-lite"/>
    </source>
</evidence>